<dbReference type="SUPFAM" id="SSF50475">
    <property type="entry name" value="FMN-binding split barrel"/>
    <property type="match status" value="1"/>
</dbReference>
<sequence length="301" mass="32475">MPIRDTVGSVGEHELQNEYGTGERAARFYSDQVLAHLNPTMIEFAGRQEMAFIATADSRGECDSTFRAGGPGFMHVIDPHTLAYPEYRGNGVMASLGNIRENPHVGILMIDFVHDLIGLHVNGTARIVEDLDLRAQVPDLPEDHATGRTPERWVVVDVEEAYIHCRKHIPQMAPVARNRDWGTDDVRRKGGDYFDAKATPPELPRTGQAGDAPAVPEIPAATAPGDTQPATPPAKRSRAKKSAATTVKASRGTTAARATTTRPAEPKAVQPKKSAVADPPARTRARKAAQPVAPEPVLAEP</sequence>
<dbReference type="Gene3D" id="2.30.110.10">
    <property type="entry name" value="Electron Transport, Fmn-binding Protein, Chain A"/>
    <property type="match status" value="1"/>
</dbReference>
<evidence type="ECO:0000256" key="1">
    <source>
        <dbReference type="SAM" id="MobiDB-lite"/>
    </source>
</evidence>
<proteinExistence type="predicted"/>
<protein>
    <submittedName>
        <fullName evidence="3">Pyridoxamine 5-phosphate oxidase</fullName>
    </submittedName>
</protein>
<organism evidence="3 4">
    <name type="scientific">Rhodococcus spelaei</name>
    <dbReference type="NCBI Taxonomy" id="2546320"/>
    <lineage>
        <taxon>Bacteria</taxon>
        <taxon>Bacillati</taxon>
        <taxon>Actinomycetota</taxon>
        <taxon>Actinomycetes</taxon>
        <taxon>Mycobacteriales</taxon>
        <taxon>Nocardiaceae</taxon>
        <taxon>Rhodococcus</taxon>
    </lineage>
</organism>
<evidence type="ECO:0000313" key="4">
    <source>
        <dbReference type="Proteomes" id="UP000316256"/>
    </source>
</evidence>
<dbReference type="AlphaFoldDB" id="A0A541B1P3"/>
<keyword evidence="4" id="KW-1185">Reference proteome</keyword>
<comment type="caution">
    <text evidence="3">The sequence shown here is derived from an EMBL/GenBank/DDBJ whole genome shotgun (WGS) entry which is preliminary data.</text>
</comment>
<feature type="domain" description="Pyridoxamine 5'-phosphate oxidase N-terminal" evidence="2">
    <location>
        <begin position="42"/>
        <end position="165"/>
    </location>
</feature>
<accession>A0A541B1P3</accession>
<dbReference type="EMBL" id="VIGH01000008">
    <property type="protein sequence ID" value="TQF66240.1"/>
    <property type="molecule type" value="Genomic_DNA"/>
</dbReference>
<dbReference type="PANTHER" id="PTHR42815:SF2">
    <property type="entry name" value="FAD-BINDING, PUTATIVE (AFU_ORTHOLOGUE AFUA_6G07600)-RELATED"/>
    <property type="match status" value="1"/>
</dbReference>
<dbReference type="OrthoDB" id="9786134at2"/>
<name>A0A541B1P3_9NOCA</name>
<reference evidence="3 4" key="1">
    <citation type="submission" date="2019-06" db="EMBL/GenBank/DDBJ databases">
        <title>Rhodococcus spaelei sp. nov., isolated from a cave.</title>
        <authorList>
            <person name="Lee S.D."/>
        </authorList>
    </citation>
    <scope>NUCLEOTIDE SEQUENCE [LARGE SCALE GENOMIC DNA]</scope>
    <source>
        <strain evidence="3 4">C9-5</strain>
    </source>
</reference>
<dbReference type="Proteomes" id="UP000316256">
    <property type="component" value="Unassembled WGS sequence"/>
</dbReference>
<dbReference type="InterPro" id="IPR012349">
    <property type="entry name" value="Split_barrel_FMN-bd"/>
</dbReference>
<evidence type="ECO:0000259" key="2">
    <source>
        <dbReference type="Pfam" id="PF01243"/>
    </source>
</evidence>
<feature type="region of interest" description="Disordered" evidence="1">
    <location>
        <begin position="191"/>
        <end position="301"/>
    </location>
</feature>
<gene>
    <name evidence="3" type="ORF">FK531_17065</name>
</gene>
<evidence type="ECO:0000313" key="3">
    <source>
        <dbReference type="EMBL" id="TQF66240.1"/>
    </source>
</evidence>
<dbReference type="Pfam" id="PF01243">
    <property type="entry name" value="PNPOx_N"/>
    <property type="match status" value="1"/>
</dbReference>
<dbReference type="PANTHER" id="PTHR42815">
    <property type="entry name" value="FAD-BINDING, PUTATIVE (AFU_ORTHOLOGUE AFUA_6G07600)-RELATED"/>
    <property type="match status" value="1"/>
</dbReference>
<dbReference type="InterPro" id="IPR011576">
    <property type="entry name" value="Pyridox_Oxase_N"/>
</dbReference>
<feature type="compositionally biased region" description="Low complexity" evidence="1">
    <location>
        <begin position="242"/>
        <end position="263"/>
    </location>
</feature>